<evidence type="ECO:0000313" key="3">
    <source>
        <dbReference type="Proteomes" id="UP001151287"/>
    </source>
</evidence>
<proteinExistence type="predicted"/>
<accession>A0A9Q0C4Y7</accession>
<evidence type="ECO:0000313" key="2">
    <source>
        <dbReference type="EMBL" id="KAJ1687319.1"/>
    </source>
</evidence>
<comment type="caution">
    <text evidence="2">The sequence shown here is derived from an EMBL/GenBank/DDBJ whole genome shotgun (WGS) entry which is preliminary data.</text>
</comment>
<keyword evidence="3" id="KW-1185">Reference proteome</keyword>
<feature type="transmembrane region" description="Helical" evidence="1">
    <location>
        <begin position="66"/>
        <end position="87"/>
    </location>
</feature>
<dbReference type="EMBL" id="JAMQYH010000005">
    <property type="protein sequence ID" value="KAJ1687319.1"/>
    <property type="molecule type" value="Genomic_DNA"/>
</dbReference>
<evidence type="ECO:0000256" key="1">
    <source>
        <dbReference type="SAM" id="Phobius"/>
    </source>
</evidence>
<keyword evidence="1" id="KW-0812">Transmembrane</keyword>
<dbReference type="Proteomes" id="UP001151287">
    <property type="component" value="Unassembled WGS sequence"/>
</dbReference>
<reference evidence="2" key="1">
    <citation type="journal article" date="2022" name="Cell">
        <title>Repeat-based holocentromeres influence genome architecture and karyotype evolution.</title>
        <authorList>
            <person name="Hofstatter P.G."/>
            <person name="Thangavel G."/>
            <person name="Lux T."/>
            <person name="Neumann P."/>
            <person name="Vondrak T."/>
            <person name="Novak P."/>
            <person name="Zhang M."/>
            <person name="Costa L."/>
            <person name="Castellani M."/>
            <person name="Scott A."/>
            <person name="Toegelov H."/>
            <person name="Fuchs J."/>
            <person name="Mata-Sucre Y."/>
            <person name="Dias Y."/>
            <person name="Vanzela A.L.L."/>
            <person name="Huettel B."/>
            <person name="Almeida C.C.S."/>
            <person name="Simkova H."/>
            <person name="Souza G."/>
            <person name="Pedrosa-Harand A."/>
            <person name="Macas J."/>
            <person name="Mayer K.F.X."/>
            <person name="Houben A."/>
            <person name="Marques A."/>
        </authorList>
    </citation>
    <scope>NUCLEOTIDE SEQUENCE</scope>
    <source>
        <strain evidence="2">RhyBre1mFocal</strain>
    </source>
</reference>
<feature type="transmembrane region" description="Helical" evidence="1">
    <location>
        <begin position="99"/>
        <end position="118"/>
    </location>
</feature>
<gene>
    <name evidence="2" type="ORF">LUZ63_018709</name>
</gene>
<dbReference type="AlphaFoldDB" id="A0A9Q0C4Y7"/>
<name>A0A9Q0C4Y7_9POAL</name>
<dbReference type="OrthoDB" id="683410at2759"/>
<feature type="transmembrane region" description="Helical" evidence="1">
    <location>
        <begin position="138"/>
        <end position="159"/>
    </location>
</feature>
<organism evidence="2 3">
    <name type="scientific">Rhynchospora breviuscula</name>
    <dbReference type="NCBI Taxonomy" id="2022672"/>
    <lineage>
        <taxon>Eukaryota</taxon>
        <taxon>Viridiplantae</taxon>
        <taxon>Streptophyta</taxon>
        <taxon>Embryophyta</taxon>
        <taxon>Tracheophyta</taxon>
        <taxon>Spermatophyta</taxon>
        <taxon>Magnoliopsida</taxon>
        <taxon>Liliopsida</taxon>
        <taxon>Poales</taxon>
        <taxon>Cyperaceae</taxon>
        <taxon>Cyperoideae</taxon>
        <taxon>Rhynchosporeae</taxon>
        <taxon>Rhynchospora</taxon>
    </lineage>
</organism>
<sequence length="177" mass="20826">MGNEAVAALLFRTSVPFASAHEKRGGPKAPHIYTYINNLLDTNYHKTFQKMAYNYYYHHDTNKPPFPFHLLLFLLILVLPIFLSWYSNYESTIEQVVDYLHWIIMLLPLVLLMAVHVLSSYDPRWIPFSVFFSERESIHRVGGSPWGLGVVLVVVLFLISHQSYFHESWFPLLRRQR</sequence>
<dbReference type="PANTHER" id="PTHR33306">
    <property type="entry name" value="EXPRESSED PROTEIN-RELATED-RELATED"/>
    <property type="match status" value="1"/>
</dbReference>
<protein>
    <submittedName>
        <fullName evidence="2">Uncharacterized protein</fullName>
    </submittedName>
</protein>
<keyword evidence="1" id="KW-1133">Transmembrane helix</keyword>
<keyword evidence="1" id="KW-0472">Membrane</keyword>